<dbReference type="VEuPathDB" id="FungiDB:ASPVEDRAFT_44974"/>
<accession>A0A1L9PVB5</accession>
<dbReference type="GO" id="GO:0006094">
    <property type="term" value="P:gluconeogenesis"/>
    <property type="evidence" value="ECO:0007669"/>
    <property type="project" value="UniProtKB-KW"/>
</dbReference>
<comment type="catalytic activity">
    <reaction evidence="10">
        <text>L-serine = pyruvate + NH4(+)</text>
        <dbReference type="Rhea" id="RHEA:19169"/>
        <dbReference type="ChEBI" id="CHEBI:15361"/>
        <dbReference type="ChEBI" id="CHEBI:28938"/>
        <dbReference type="ChEBI" id="CHEBI:33384"/>
        <dbReference type="EC" id="4.3.1.17"/>
    </reaction>
</comment>
<dbReference type="FunFam" id="3.40.50.1100:FF:000040">
    <property type="entry name" value="L-serine dehydratase, putative"/>
    <property type="match status" value="1"/>
</dbReference>
<evidence type="ECO:0000313" key="12">
    <source>
        <dbReference type="EMBL" id="OJJ05467.1"/>
    </source>
</evidence>
<proteinExistence type="inferred from homology"/>
<dbReference type="EMBL" id="KV878133">
    <property type="protein sequence ID" value="OJJ05467.1"/>
    <property type="molecule type" value="Genomic_DNA"/>
</dbReference>
<dbReference type="InterPro" id="IPR050147">
    <property type="entry name" value="Ser/Thr_Dehydratase"/>
</dbReference>
<evidence type="ECO:0000256" key="2">
    <source>
        <dbReference type="ARBA" id="ARBA00004496"/>
    </source>
</evidence>
<comment type="cofactor">
    <cofactor evidence="1">
        <name>pyridoxal 5'-phosphate</name>
        <dbReference type="ChEBI" id="CHEBI:597326"/>
    </cofactor>
</comment>
<evidence type="ECO:0000256" key="4">
    <source>
        <dbReference type="ARBA" id="ARBA00010869"/>
    </source>
</evidence>
<keyword evidence="13" id="KW-1185">Reference proteome</keyword>
<gene>
    <name evidence="12" type="ORF">ASPVEDRAFT_44974</name>
</gene>
<keyword evidence="8" id="KW-0663">Pyridoxal phosphate</keyword>
<comment type="pathway">
    <text evidence="3">Carbohydrate biosynthesis; gluconeogenesis.</text>
</comment>
<dbReference type="InterPro" id="IPR000634">
    <property type="entry name" value="Ser/Thr_deHydtase_PyrdxlP-BS"/>
</dbReference>
<dbReference type="InterPro" id="IPR036052">
    <property type="entry name" value="TrpB-like_PALP_sf"/>
</dbReference>
<comment type="similarity">
    <text evidence="4">Belongs to the serine/threonine dehydratase family.</text>
</comment>
<sequence length="356" mass="38188">MAVIEKKPWIETPLIESASLSKTAGCRIFLKLDLLQPSGSFKSRGIGNFIRTALQDPVNKDQELHFYISSGGNAGLAAVIAARELNCQCTVVVPHSTKPMIVQKLRDVGAADVFQHGDNWFEADTHLRKTFIENQDPNSDKRNVYVPPFDHPDVWKGAETMIDEIAAQMPPRDNGPKTPFPVDAVVCSVGGGGLFNGVVQGLGRYQQSQTGEVAEGNQVRVLAVETEGADSLAFSLRNGSLQSLPGIKSLATSLGAVRVAPQALKNAQSPPTGVNVVSAVGTDAEAAKGVIRLADEQRLQVELACGISVELGTVKLKEYFPDLTPESRVVVVVCGGSNVSAEIISEYRQKIQDGWE</sequence>
<evidence type="ECO:0000256" key="5">
    <source>
        <dbReference type="ARBA" id="ARBA00012093"/>
    </source>
</evidence>
<dbReference type="Proteomes" id="UP000184073">
    <property type="component" value="Unassembled WGS sequence"/>
</dbReference>
<dbReference type="GO" id="GO:0030170">
    <property type="term" value="F:pyridoxal phosphate binding"/>
    <property type="evidence" value="ECO:0007669"/>
    <property type="project" value="InterPro"/>
</dbReference>
<evidence type="ECO:0000256" key="1">
    <source>
        <dbReference type="ARBA" id="ARBA00001933"/>
    </source>
</evidence>
<evidence type="ECO:0000256" key="8">
    <source>
        <dbReference type="ARBA" id="ARBA00022898"/>
    </source>
</evidence>
<name>A0A1L9PVB5_ASPVE</name>
<evidence type="ECO:0000313" key="13">
    <source>
        <dbReference type="Proteomes" id="UP000184073"/>
    </source>
</evidence>
<dbReference type="GO" id="GO:0006565">
    <property type="term" value="P:L-serine catabolic process"/>
    <property type="evidence" value="ECO:0007669"/>
    <property type="project" value="TreeGrafter"/>
</dbReference>
<dbReference type="GO" id="GO:0006567">
    <property type="term" value="P:L-threonine catabolic process"/>
    <property type="evidence" value="ECO:0007669"/>
    <property type="project" value="TreeGrafter"/>
</dbReference>
<evidence type="ECO:0000256" key="3">
    <source>
        <dbReference type="ARBA" id="ARBA00004742"/>
    </source>
</evidence>
<organism evidence="12 13">
    <name type="scientific">Aspergillus versicolor CBS 583.65</name>
    <dbReference type="NCBI Taxonomy" id="1036611"/>
    <lineage>
        <taxon>Eukaryota</taxon>
        <taxon>Fungi</taxon>
        <taxon>Dikarya</taxon>
        <taxon>Ascomycota</taxon>
        <taxon>Pezizomycotina</taxon>
        <taxon>Eurotiomycetes</taxon>
        <taxon>Eurotiomycetidae</taxon>
        <taxon>Eurotiales</taxon>
        <taxon>Aspergillaceae</taxon>
        <taxon>Aspergillus</taxon>
        <taxon>Aspergillus subgen. Nidulantes</taxon>
    </lineage>
</organism>
<dbReference type="PANTHER" id="PTHR48078">
    <property type="entry name" value="THREONINE DEHYDRATASE, MITOCHONDRIAL-RELATED"/>
    <property type="match status" value="1"/>
</dbReference>
<dbReference type="CDD" id="cd06448">
    <property type="entry name" value="L-Ser-dehyd"/>
    <property type="match status" value="1"/>
</dbReference>
<dbReference type="GO" id="GO:0003941">
    <property type="term" value="F:L-serine ammonia-lyase activity"/>
    <property type="evidence" value="ECO:0007669"/>
    <property type="project" value="UniProtKB-EC"/>
</dbReference>
<dbReference type="InterPro" id="IPR001926">
    <property type="entry name" value="TrpB-like_PALP"/>
</dbReference>
<dbReference type="RefSeq" id="XP_040671229.1">
    <property type="nucleotide sequence ID" value="XM_040813175.1"/>
</dbReference>
<evidence type="ECO:0000256" key="10">
    <source>
        <dbReference type="ARBA" id="ARBA00049406"/>
    </source>
</evidence>
<evidence type="ECO:0000259" key="11">
    <source>
        <dbReference type="Pfam" id="PF00291"/>
    </source>
</evidence>
<keyword evidence="7" id="KW-0963">Cytoplasm</keyword>
<evidence type="ECO:0000256" key="6">
    <source>
        <dbReference type="ARBA" id="ARBA00022432"/>
    </source>
</evidence>
<dbReference type="PANTHER" id="PTHR48078:SF2">
    <property type="entry name" value="CATABOLIC L-SERINE_THREONINE DEHYDRATASE"/>
    <property type="match status" value="1"/>
</dbReference>
<evidence type="ECO:0000256" key="9">
    <source>
        <dbReference type="ARBA" id="ARBA00023239"/>
    </source>
</evidence>
<dbReference type="OrthoDB" id="7773036at2759"/>
<dbReference type="GO" id="GO:0005737">
    <property type="term" value="C:cytoplasm"/>
    <property type="evidence" value="ECO:0007669"/>
    <property type="project" value="UniProtKB-SubCell"/>
</dbReference>
<dbReference type="AlphaFoldDB" id="A0A1L9PVB5"/>
<keyword evidence="9" id="KW-0456">Lyase</keyword>
<feature type="domain" description="Tryptophan synthase beta chain-like PALP" evidence="11">
    <location>
        <begin position="11"/>
        <end position="335"/>
    </location>
</feature>
<dbReference type="PROSITE" id="PS00165">
    <property type="entry name" value="DEHYDRATASE_SER_THR"/>
    <property type="match status" value="1"/>
</dbReference>
<dbReference type="STRING" id="1036611.A0A1L9PVB5"/>
<dbReference type="Pfam" id="PF00291">
    <property type="entry name" value="PALP"/>
    <property type="match status" value="1"/>
</dbReference>
<dbReference type="SUPFAM" id="SSF53686">
    <property type="entry name" value="Tryptophan synthase beta subunit-like PLP-dependent enzymes"/>
    <property type="match status" value="1"/>
</dbReference>
<keyword evidence="6" id="KW-0312">Gluconeogenesis</keyword>
<dbReference type="EC" id="4.3.1.17" evidence="5"/>
<reference evidence="13" key="1">
    <citation type="journal article" date="2017" name="Genome Biol.">
        <title>Comparative genomics reveals high biological diversity and specific adaptations in the industrially and medically important fungal genus Aspergillus.</title>
        <authorList>
            <person name="de Vries R.P."/>
            <person name="Riley R."/>
            <person name="Wiebenga A."/>
            <person name="Aguilar-Osorio G."/>
            <person name="Amillis S."/>
            <person name="Uchima C.A."/>
            <person name="Anderluh G."/>
            <person name="Asadollahi M."/>
            <person name="Askin M."/>
            <person name="Barry K."/>
            <person name="Battaglia E."/>
            <person name="Bayram O."/>
            <person name="Benocci T."/>
            <person name="Braus-Stromeyer S.A."/>
            <person name="Caldana C."/>
            <person name="Canovas D."/>
            <person name="Cerqueira G.C."/>
            <person name="Chen F."/>
            <person name="Chen W."/>
            <person name="Choi C."/>
            <person name="Clum A."/>
            <person name="Dos Santos R.A."/>
            <person name="Damasio A.R."/>
            <person name="Diallinas G."/>
            <person name="Emri T."/>
            <person name="Fekete E."/>
            <person name="Flipphi M."/>
            <person name="Freyberg S."/>
            <person name="Gallo A."/>
            <person name="Gournas C."/>
            <person name="Habgood R."/>
            <person name="Hainaut M."/>
            <person name="Harispe M.L."/>
            <person name="Henrissat B."/>
            <person name="Hilden K.S."/>
            <person name="Hope R."/>
            <person name="Hossain A."/>
            <person name="Karabika E."/>
            <person name="Karaffa L."/>
            <person name="Karanyi Z."/>
            <person name="Krasevec N."/>
            <person name="Kuo A."/>
            <person name="Kusch H."/>
            <person name="LaButti K."/>
            <person name="Lagendijk E.L."/>
            <person name="Lapidus A."/>
            <person name="Levasseur A."/>
            <person name="Lindquist E."/>
            <person name="Lipzen A."/>
            <person name="Logrieco A.F."/>
            <person name="MacCabe A."/>
            <person name="Maekelae M.R."/>
            <person name="Malavazi I."/>
            <person name="Melin P."/>
            <person name="Meyer V."/>
            <person name="Mielnichuk N."/>
            <person name="Miskei M."/>
            <person name="Molnar A.P."/>
            <person name="Mule G."/>
            <person name="Ngan C.Y."/>
            <person name="Orejas M."/>
            <person name="Orosz E."/>
            <person name="Ouedraogo J.P."/>
            <person name="Overkamp K.M."/>
            <person name="Park H.-S."/>
            <person name="Perrone G."/>
            <person name="Piumi F."/>
            <person name="Punt P.J."/>
            <person name="Ram A.F."/>
            <person name="Ramon A."/>
            <person name="Rauscher S."/>
            <person name="Record E."/>
            <person name="Riano-Pachon D.M."/>
            <person name="Robert V."/>
            <person name="Roehrig J."/>
            <person name="Ruller R."/>
            <person name="Salamov A."/>
            <person name="Salih N.S."/>
            <person name="Samson R.A."/>
            <person name="Sandor E."/>
            <person name="Sanguinetti M."/>
            <person name="Schuetze T."/>
            <person name="Sepcic K."/>
            <person name="Shelest E."/>
            <person name="Sherlock G."/>
            <person name="Sophianopoulou V."/>
            <person name="Squina F.M."/>
            <person name="Sun H."/>
            <person name="Susca A."/>
            <person name="Todd R.B."/>
            <person name="Tsang A."/>
            <person name="Unkles S.E."/>
            <person name="van de Wiele N."/>
            <person name="van Rossen-Uffink D."/>
            <person name="Oliveira J.V."/>
            <person name="Vesth T.C."/>
            <person name="Visser J."/>
            <person name="Yu J.-H."/>
            <person name="Zhou M."/>
            <person name="Andersen M.R."/>
            <person name="Archer D.B."/>
            <person name="Baker S.E."/>
            <person name="Benoit I."/>
            <person name="Brakhage A.A."/>
            <person name="Braus G.H."/>
            <person name="Fischer R."/>
            <person name="Frisvad J.C."/>
            <person name="Goldman G.H."/>
            <person name="Houbraken J."/>
            <person name="Oakley B."/>
            <person name="Pocsi I."/>
            <person name="Scazzocchio C."/>
            <person name="Seiboth B."/>
            <person name="vanKuyk P.A."/>
            <person name="Wortman J."/>
            <person name="Dyer P.S."/>
            <person name="Grigoriev I.V."/>
        </authorList>
    </citation>
    <scope>NUCLEOTIDE SEQUENCE [LARGE SCALE GENOMIC DNA]</scope>
    <source>
        <strain evidence="13">CBS 583.65</strain>
    </source>
</reference>
<dbReference type="GO" id="GO:0004794">
    <property type="term" value="F:threonine deaminase activity"/>
    <property type="evidence" value="ECO:0007669"/>
    <property type="project" value="TreeGrafter"/>
</dbReference>
<dbReference type="GO" id="GO:0009097">
    <property type="term" value="P:isoleucine biosynthetic process"/>
    <property type="evidence" value="ECO:0007669"/>
    <property type="project" value="TreeGrafter"/>
</dbReference>
<evidence type="ECO:0000256" key="7">
    <source>
        <dbReference type="ARBA" id="ARBA00022490"/>
    </source>
</evidence>
<dbReference type="GeneID" id="63728686"/>
<dbReference type="Gene3D" id="3.40.50.1100">
    <property type="match status" value="2"/>
</dbReference>
<protein>
    <recommendedName>
        <fullName evidence="5">L-serine ammonia-lyase</fullName>
        <ecNumber evidence="5">4.3.1.17</ecNumber>
    </recommendedName>
</protein>
<comment type="subcellular location">
    <subcellularLocation>
        <location evidence="2">Cytoplasm</location>
    </subcellularLocation>
</comment>